<sequence>MGQNTIKKIREELLLSKAELARKAGVSPLTIDRIEKGKDCRMETKRRIILALGYKLSDKGKIFFDNYEE</sequence>
<evidence type="ECO:0000259" key="1">
    <source>
        <dbReference type="PROSITE" id="PS50943"/>
    </source>
</evidence>
<reference evidence="2" key="1">
    <citation type="journal article" date="2014" name="Front. Microbiol.">
        <title>High frequency of phylogenetically diverse reductive dehalogenase-homologous genes in deep subseafloor sedimentary metagenomes.</title>
        <authorList>
            <person name="Kawai M."/>
            <person name="Futagami T."/>
            <person name="Toyoda A."/>
            <person name="Takaki Y."/>
            <person name="Nishi S."/>
            <person name="Hori S."/>
            <person name="Arai W."/>
            <person name="Tsubouchi T."/>
            <person name="Morono Y."/>
            <person name="Uchiyama I."/>
            <person name="Ito T."/>
            <person name="Fujiyama A."/>
            <person name="Inagaki F."/>
            <person name="Takami H."/>
        </authorList>
    </citation>
    <scope>NUCLEOTIDE SEQUENCE</scope>
    <source>
        <strain evidence="2">Expedition CK06-06</strain>
    </source>
</reference>
<dbReference type="SUPFAM" id="SSF47413">
    <property type="entry name" value="lambda repressor-like DNA-binding domains"/>
    <property type="match status" value="1"/>
</dbReference>
<comment type="caution">
    <text evidence="2">The sequence shown here is derived from an EMBL/GenBank/DDBJ whole genome shotgun (WGS) entry which is preliminary data.</text>
</comment>
<organism evidence="2">
    <name type="scientific">marine sediment metagenome</name>
    <dbReference type="NCBI Taxonomy" id="412755"/>
    <lineage>
        <taxon>unclassified sequences</taxon>
        <taxon>metagenomes</taxon>
        <taxon>ecological metagenomes</taxon>
    </lineage>
</organism>
<dbReference type="InterPro" id="IPR010982">
    <property type="entry name" value="Lambda_DNA-bd_dom_sf"/>
</dbReference>
<protein>
    <recommendedName>
        <fullName evidence="1">HTH cro/C1-type domain-containing protein</fullName>
    </recommendedName>
</protein>
<dbReference type="SMART" id="SM00530">
    <property type="entry name" value="HTH_XRE"/>
    <property type="match status" value="1"/>
</dbReference>
<dbReference type="InterPro" id="IPR001387">
    <property type="entry name" value="Cro/C1-type_HTH"/>
</dbReference>
<evidence type="ECO:0000313" key="2">
    <source>
        <dbReference type="EMBL" id="GAG55473.1"/>
    </source>
</evidence>
<dbReference type="GO" id="GO:0003677">
    <property type="term" value="F:DNA binding"/>
    <property type="evidence" value="ECO:0007669"/>
    <property type="project" value="InterPro"/>
</dbReference>
<feature type="domain" description="HTH cro/C1-type" evidence="1">
    <location>
        <begin position="6"/>
        <end position="59"/>
    </location>
</feature>
<accession>X0Z4Z0</accession>
<name>X0Z4Z0_9ZZZZ</name>
<dbReference type="CDD" id="cd00093">
    <property type="entry name" value="HTH_XRE"/>
    <property type="match status" value="1"/>
</dbReference>
<proteinExistence type="predicted"/>
<dbReference type="Pfam" id="PF01381">
    <property type="entry name" value="HTH_3"/>
    <property type="match status" value="1"/>
</dbReference>
<gene>
    <name evidence="2" type="ORF">S01H4_09312</name>
</gene>
<dbReference type="Gene3D" id="1.10.260.40">
    <property type="entry name" value="lambda repressor-like DNA-binding domains"/>
    <property type="match status" value="1"/>
</dbReference>
<dbReference type="EMBL" id="BART01003339">
    <property type="protein sequence ID" value="GAG55473.1"/>
    <property type="molecule type" value="Genomic_DNA"/>
</dbReference>
<dbReference type="PROSITE" id="PS50943">
    <property type="entry name" value="HTH_CROC1"/>
    <property type="match status" value="1"/>
</dbReference>
<dbReference type="AlphaFoldDB" id="X0Z4Z0"/>